<keyword evidence="6 9" id="KW-0812">Transmembrane</keyword>
<dbReference type="OrthoDB" id="9795582at2"/>
<sequence>MASKVQTKPITQTNNTGYADPSVKKVLTKSDLTKMAWKSLFLQASFNYERMQACGWLYSLLPGLKKIHTNKQDLSNSMKDHLEFFNTHPFLVTFIMGLILAMEEGKEDRNTIRAIKVATMGPLGGIGDALFWLTALPICVGIGAELAGQGNIAGPIVFLILFNALHFFLRFFLMNYGYNTGVKAIANLKEQTKKISHAASIVGLTVVGGLIASMVSLKITAEPTIGQATLKIQESILDAVMPNLLPLGYTFLIYKLLKKGYSPVKLIGLTIVIGLVGRFFEIL</sequence>
<keyword evidence="2" id="KW-0813">Transport</keyword>
<dbReference type="RefSeq" id="WP_080022126.1">
    <property type="nucleotide sequence ID" value="NZ_LTAY01000026.1"/>
</dbReference>
<dbReference type="GO" id="GO:0005886">
    <property type="term" value="C:plasma membrane"/>
    <property type="evidence" value="ECO:0007669"/>
    <property type="project" value="UniProtKB-SubCell"/>
</dbReference>
<dbReference type="PROSITE" id="PS51108">
    <property type="entry name" value="PTS_EIID"/>
    <property type="match status" value="1"/>
</dbReference>
<dbReference type="PANTHER" id="PTHR32502:SF5">
    <property type="entry name" value="N-ACETYLGALACTOSAMINE PERMEASE IID COMPONENT-RELATED"/>
    <property type="match status" value="1"/>
</dbReference>
<evidence type="ECO:0000256" key="5">
    <source>
        <dbReference type="ARBA" id="ARBA00022683"/>
    </source>
</evidence>
<dbReference type="GO" id="GO:0009401">
    <property type="term" value="P:phosphoenolpyruvate-dependent sugar phosphotransferase system"/>
    <property type="evidence" value="ECO:0007669"/>
    <property type="project" value="UniProtKB-KW"/>
</dbReference>
<feature type="transmembrane region" description="Helical" evidence="9">
    <location>
        <begin position="123"/>
        <end position="144"/>
    </location>
</feature>
<dbReference type="InterPro" id="IPR050303">
    <property type="entry name" value="GatZ_KbaZ_carbometab"/>
</dbReference>
<feature type="transmembrane region" description="Helical" evidence="9">
    <location>
        <begin position="264"/>
        <end position="280"/>
    </location>
</feature>
<keyword evidence="5" id="KW-0598">Phosphotransferase system</keyword>
<dbReference type="InterPro" id="IPR004704">
    <property type="entry name" value="PTS_IID_man"/>
</dbReference>
<evidence type="ECO:0000256" key="9">
    <source>
        <dbReference type="SAM" id="Phobius"/>
    </source>
</evidence>
<evidence type="ECO:0000256" key="2">
    <source>
        <dbReference type="ARBA" id="ARBA00022448"/>
    </source>
</evidence>
<proteinExistence type="predicted"/>
<organism evidence="10 11">
    <name type="scientific">Clostridium thermobutyricum DSM 4928</name>
    <dbReference type="NCBI Taxonomy" id="1121339"/>
    <lineage>
        <taxon>Bacteria</taxon>
        <taxon>Bacillati</taxon>
        <taxon>Bacillota</taxon>
        <taxon>Clostridia</taxon>
        <taxon>Eubacteriales</taxon>
        <taxon>Clostridiaceae</taxon>
        <taxon>Clostridium</taxon>
    </lineage>
</organism>
<dbReference type="EMBL" id="LTAY01000026">
    <property type="protein sequence ID" value="OPX49075.1"/>
    <property type="molecule type" value="Genomic_DNA"/>
</dbReference>
<dbReference type="AlphaFoldDB" id="A0A1V4SX01"/>
<evidence type="ECO:0000256" key="8">
    <source>
        <dbReference type="ARBA" id="ARBA00023136"/>
    </source>
</evidence>
<keyword evidence="3" id="KW-1003">Cell membrane</keyword>
<evidence type="ECO:0000313" key="10">
    <source>
        <dbReference type="EMBL" id="OPX49075.1"/>
    </source>
</evidence>
<evidence type="ECO:0000313" key="11">
    <source>
        <dbReference type="Proteomes" id="UP000191448"/>
    </source>
</evidence>
<name>A0A1V4SX01_9CLOT</name>
<feature type="transmembrane region" description="Helical" evidence="9">
    <location>
        <begin position="198"/>
        <end position="219"/>
    </location>
</feature>
<accession>A0A1V4SX01</accession>
<evidence type="ECO:0000256" key="4">
    <source>
        <dbReference type="ARBA" id="ARBA00022597"/>
    </source>
</evidence>
<feature type="transmembrane region" description="Helical" evidence="9">
    <location>
        <begin position="156"/>
        <end position="178"/>
    </location>
</feature>
<evidence type="ECO:0000256" key="7">
    <source>
        <dbReference type="ARBA" id="ARBA00022989"/>
    </source>
</evidence>
<gene>
    <name evidence="10" type="primary">manZ_1</name>
    <name evidence="10" type="ORF">CLTHE_08280</name>
</gene>
<keyword evidence="7 9" id="KW-1133">Transmembrane helix</keyword>
<feature type="transmembrane region" description="Helical" evidence="9">
    <location>
        <begin position="239"/>
        <end position="257"/>
    </location>
</feature>
<evidence type="ECO:0000256" key="6">
    <source>
        <dbReference type="ARBA" id="ARBA00022692"/>
    </source>
</evidence>
<dbReference type="Pfam" id="PF03613">
    <property type="entry name" value="EIID-AGA"/>
    <property type="match status" value="1"/>
</dbReference>
<protein>
    <submittedName>
        <fullName evidence="10">Mannose permease IID component</fullName>
    </submittedName>
</protein>
<evidence type="ECO:0000256" key="1">
    <source>
        <dbReference type="ARBA" id="ARBA00004651"/>
    </source>
</evidence>
<comment type="subcellular location">
    <subcellularLocation>
        <location evidence="1">Cell membrane</location>
        <topology evidence="1">Multi-pass membrane protein</topology>
    </subcellularLocation>
</comment>
<evidence type="ECO:0000256" key="3">
    <source>
        <dbReference type="ARBA" id="ARBA00022475"/>
    </source>
</evidence>
<reference evidence="10 11" key="1">
    <citation type="submission" date="2016-02" db="EMBL/GenBank/DDBJ databases">
        <title>Genome sequence of Clostridium thermobutyricum DSM 4928.</title>
        <authorList>
            <person name="Poehlein A."/>
            <person name="Daniel R."/>
        </authorList>
    </citation>
    <scope>NUCLEOTIDE SEQUENCE [LARGE SCALE GENOMIC DNA]</scope>
    <source>
        <strain evidence="10 11">DSM 4928</strain>
    </source>
</reference>
<dbReference type="PANTHER" id="PTHR32502">
    <property type="entry name" value="N-ACETYLGALACTOSAMINE PERMEASE II COMPONENT-RELATED"/>
    <property type="match status" value="1"/>
</dbReference>
<comment type="caution">
    <text evidence="10">The sequence shown here is derived from an EMBL/GenBank/DDBJ whole genome shotgun (WGS) entry which is preliminary data.</text>
</comment>
<keyword evidence="4" id="KW-0762">Sugar transport</keyword>
<dbReference type="Proteomes" id="UP000191448">
    <property type="component" value="Unassembled WGS sequence"/>
</dbReference>
<keyword evidence="8 9" id="KW-0472">Membrane</keyword>